<dbReference type="Gene3D" id="3.40.50.300">
    <property type="entry name" value="P-loop containing nucleotide triphosphate hydrolases"/>
    <property type="match status" value="1"/>
</dbReference>
<dbReference type="Gene3D" id="1.10.1420.10">
    <property type="match status" value="2"/>
</dbReference>
<dbReference type="Gene3D" id="3.40.1170.10">
    <property type="entry name" value="DNA repair protein MutS, domain I"/>
    <property type="match status" value="1"/>
</dbReference>
<dbReference type="Proteomes" id="UP000464620">
    <property type="component" value="Chromosome B09"/>
</dbReference>
<dbReference type="FunFam" id="1.10.1420.10:FF:000004">
    <property type="entry name" value="DNA mismatch repair protein Msh3"/>
    <property type="match status" value="1"/>
</dbReference>
<comment type="similarity">
    <text evidence="2">Belongs to the DNA mismatch repair MutS family. MSH3 subfamily.</text>
</comment>
<evidence type="ECO:0000256" key="4">
    <source>
        <dbReference type="ARBA" id="ARBA00022741"/>
    </source>
</evidence>
<dbReference type="FunFam" id="3.40.1170.10:FF:000004">
    <property type="entry name" value="DNA mismatch repair protein"/>
    <property type="match status" value="1"/>
</dbReference>
<dbReference type="PANTHER" id="PTHR11361">
    <property type="entry name" value="DNA MISMATCH REPAIR PROTEIN MUTS FAMILY MEMBER"/>
    <property type="match status" value="1"/>
</dbReference>
<evidence type="ECO:0000256" key="6">
    <source>
        <dbReference type="ARBA" id="ARBA00022840"/>
    </source>
</evidence>
<feature type="domain" description="DNA mismatch repair protein MutS core" evidence="13">
    <location>
        <begin position="449"/>
        <end position="793"/>
    </location>
</feature>
<feature type="compositionally biased region" description="Pro residues" evidence="12">
    <location>
        <begin position="29"/>
        <end position="47"/>
    </location>
</feature>
<evidence type="ECO:0000259" key="13">
    <source>
        <dbReference type="SMART" id="SM00533"/>
    </source>
</evidence>
<feature type="region of interest" description="Disordered" evidence="12">
    <location>
        <begin position="1"/>
        <end position="92"/>
    </location>
</feature>
<keyword evidence="5" id="KW-0227">DNA damage</keyword>
<dbReference type="InterPro" id="IPR045076">
    <property type="entry name" value="MutS"/>
</dbReference>
<dbReference type="FunFam" id="3.30.420.110:FF:000010">
    <property type="entry name" value="DNA mismatch repair protein"/>
    <property type="match status" value="1"/>
</dbReference>
<keyword evidence="4" id="KW-0547">Nucleotide-binding</keyword>
<evidence type="ECO:0000256" key="2">
    <source>
        <dbReference type="ARBA" id="ARBA00007094"/>
    </source>
</evidence>
<evidence type="ECO:0000256" key="3">
    <source>
        <dbReference type="ARBA" id="ARBA00022151"/>
    </source>
</evidence>
<organism evidence="14 15">
    <name type="scientific">Arachis hypogaea</name>
    <name type="common">Peanut</name>
    <dbReference type="NCBI Taxonomy" id="3818"/>
    <lineage>
        <taxon>Eukaryota</taxon>
        <taxon>Viridiplantae</taxon>
        <taxon>Streptophyta</taxon>
        <taxon>Embryophyta</taxon>
        <taxon>Tracheophyta</taxon>
        <taxon>Spermatophyta</taxon>
        <taxon>Magnoliopsida</taxon>
        <taxon>eudicotyledons</taxon>
        <taxon>Gunneridae</taxon>
        <taxon>Pentapetalae</taxon>
        <taxon>rosids</taxon>
        <taxon>fabids</taxon>
        <taxon>Fabales</taxon>
        <taxon>Fabaceae</taxon>
        <taxon>Papilionoideae</taxon>
        <taxon>50 kb inversion clade</taxon>
        <taxon>dalbergioids sensu lato</taxon>
        <taxon>Dalbergieae</taxon>
        <taxon>Pterocarpus clade</taxon>
        <taxon>Arachis</taxon>
    </lineage>
</organism>
<dbReference type="PIRSF" id="PIRSF037677">
    <property type="entry name" value="DNA_mis_repair_Msh6"/>
    <property type="match status" value="1"/>
</dbReference>
<dbReference type="InterPro" id="IPR000432">
    <property type="entry name" value="DNA_mismatch_repair_MutS_C"/>
</dbReference>
<dbReference type="InterPro" id="IPR007696">
    <property type="entry name" value="DNA_mismatch_repair_MutS_core"/>
</dbReference>
<dbReference type="InterPro" id="IPR036187">
    <property type="entry name" value="DNA_mismatch_repair_MutS_sf"/>
</dbReference>
<keyword evidence="6" id="KW-0067">ATP-binding</keyword>
<evidence type="ECO:0000313" key="15">
    <source>
        <dbReference type="Proteomes" id="UP000464620"/>
    </source>
</evidence>
<name>A0A6B9VGS8_ARAHY</name>
<dbReference type="PRINTS" id="PR01217">
    <property type="entry name" value="PRICHEXTENSN"/>
</dbReference>
<dbReference type="InterPro" id="IPR007860">
    <property type="entry name" value="DNA_mmatch_repair_MutS_con_dom"/>
</dbReference>
<protein>
    <recommendedName>
        <fullName evidence="3 11">DNA mismatch repair protein MSH3</fullName>
    </recommendedName>
    <alternativeName>
        <fullName evidence="3 11">DNA mismatch repair protein MSH3</fullName>
    </alternativeName>
    <alternativeName>
        <fullName evidence="10">MutS protein homolog 3</fullName>
    </alternativeName>
</protein>
<evidence type="ECO:0000256" key="7">
    <source>
        <dbReference type="ARBA" id="ARBA00023125"/>
    </source>
</evidence>
<dbReference type="Gene3D" id="3.30.420.110">
    <property type="entry name" value="MutS, connector domain"/>
    <property type="match status" value="1"/>
</dbReference>
<dbReference type="EMBL" id="CP031001">
    <property type="protein sequence ID" value="QHN80114.1"/>
    <property type="molecule type" value="Genomic_DNA"/>
</dbReference>
<dbReference type="InterPro" id="IPR027417">
    <property type="entry name" value="P-loop_NTPase"/>
</dbReference>
<dbReference type="SUPFAM" id="SSF52540">
    <property type="entry name" value="P-loop containing nucleoside triphosphate hydrolases"/>
    <property type="match status" value="1"/>
</dbReference>
<dbReference type="Pfam" id="PF05192">
    <property type="entry name" value="MutS_III"/>
    <property type="match status" value="1"/>
</dbReference>
<dbReference type="InterPro" id="IPR036678">
    <property type="entry name" value="MutS_con_dom_sf"/>
</dbReference>
<evidence type="ECO:0000256" key="12">
    <source>
        <dbReference type="SAM" id="MobiDB-lite"/>
    </source>
</evidence>
<evidence type="ECO:0000256" key="8">
    <source>
        <dbReference type="ARBA" id="ARBA00023204"/>
    </source>
</evidence>
<dbReference type="InterPro" id="IPR016151">
    <property type="entry name" value="DNA_mismatch_repair_MutS_N"/>
</dbReference>
<dbReference type="Pfam" id="PF00488">
    <property type="entry name" value="MutS_V"/>
    <property type="match status" value="1"/>
</dbReference>
<dbReference type="SMART" id="SM00533">
    <property type="entry name" value="MUTSd"/>
    <property type="match status" value="1"/>
</dbReference>
<keyword evidence="9" id="KW-0539">Nucleus</keyword>
<comment type="subcellular location">
    <subcellularLocation>
        <location evidence="1">Nucleus</location>
    </subcellularLocation>
</comment>
<evidence type="ECO:0000256" key="11">
    <source>
        <dbReference type="ARBA" id="ARBA00073774"/>
    </source>
</evidence>
<proteinExistence type="inferred from homology"/>
<sequence length="867" mass="95688">MGKQKQQVISRFFAPKPKASPSTTDPTHSSPPPSPLPSSSRPNPPTPKISATVTFSPSKRLLTSQITSPNKPPKLPKLSPHTHNPLPHPTTHQRFLQKLLEPSEPEPPSHSSAKPLKYTPLEEQVAELKGKYPDVLLMIEVGYRFRFFGQDAENAARVLGIYAHMDRNFLTASIPTFRLNVHVRRLVSAGYKVGVVRQTETAAIKAHGSNRLGPFCRGLSALYTKATLEAAPDLGGGEEGCGAESNYLMCVVEKSILGERSACGVEGNFDVRIGFVAVEISTGDVIYGEFDDNFLRSALEAVMLNLSPAELLLGDPLSKQTEKLLLAFAGPASNVRVERTSRDCFADGGALAEVLTLYENMGIGCSSDSMQNKDLTEHTNQPLVKEVMNMPDLAVQSLALTIHHLKEFCFERIVCSGFSLRPFSRNMEMTFSANALQQLEILKNNSDGSENGSLLQIMNRTLTIFGSRLLRHWVSHPLCDQTMISARLHAVSEIAESMSSCSMKSLEYDEDSDVTIVHPELAYIVSLVLTNLSRAPDLQRGVTRIFHCTAKPVEFVAVIQAILSAGKQLQQLNICEEENNNLHSNLLRRLILTASSDSVIGNATKMLSSLNKESADQGDLTNLIIASEAQFPEVTRARKAFQMEEEQLNSLIGLYRKRLGMRKLEFMSVSGITHLIELETDVKVPLNWVKVNSTKKTIRYHPPEVVTALDKVSLAKEELTIACRTAWDSFLRDFSKHYAEFQAAVQALAALDCLHSLAILSRNKGYVRPVFVDDCEPVQIQICAGQHPVLQTTLQDNFVPNDTNLHADREYCQIVTGPNMGGKSCYIRQVALIAIMAQHHQQNCMSWTGSTLGWVLLTVFSKGEAPS</sequence>
<evidence type="ECO:0000256" key="1">
    <source>
        <dbReference type="ARBA" id="ARBA00004123"/>
    </source>
</evidence>
<keyword evidence="8" id="KW-0234">DNA repair</keyword>
<dbReference type="SUPFAM" id="SSF53150">
    <property type="entry name" value="DNA repair protein MutS, domain II"/>
    <property type="match status" value="1"/>
</dbReference>
<dbReference type="SUPFAM" id="SSF48334">
    <property type="entry name" value="DNA repair protein MutS, domain III"/>
    <property type="match status" value="1"/>
</dbReference>
<dbReference type="GO" id="GO:0005634">
    <property type="term" value="C:nucleus"/>
    <property type="evidence" value="ECO:0007669"/>
    <property type="project" value="UniProtKB-SubCell"/>
</dbReference>
<dbReference type="InterPro" id="IPR007695">
    <property type="entry name" value="DNA_mismatch_repair_MutS-lik_N"/>
</dbReference>
<dbReference type="Pfam" id="PF05188">
    <property type="entry name" value="MutS_II"/>
    <property type="match status" value="1"/>
</dbReference>
<dbReference type="InterPro" id="IPR017261">
    <property type="entry name" value="DNA_mismatch_repair_MutS/MSH"/>
</dbReference>
<evidence type="ECO:0000256" key="10">
    <source>
        <dbReference type="ARBA" id="ARBA00029792"/>
    </source>
</evidence>
<dbReference type="GO" id="GO:0006298">
    <property type="term" value="P:mismatch repair"/>
    <property type="evidence" value="ECO:0007669"/>
    <property type="project" value="InterPro"/>
</dbReference>
<evidence type="ECO:0000313" key="14">
    <source>
        <dbReference type="EMBL" id="QHN80114.1"/>
    </source>
</evidence>
<accession>A0A6B9VGS8</accession>
<dbReference type="GO" id="GO:0140664">
    <property type="term" value="F:ATP-dependent DNA damage sensor activity"/>
    <property type="evidence" value="ECO:0007669"/>
    <property type="project" value="InterPro"/>
</dbReference>
<evidence type="ECO:0000256" key="9">
    <source>
        <dbReference type="ARBA" id="ARBA00023242"/>
    </source>
</evidence>
<feature type="compositionally biased region" description="Polar residues" evidence="12">
    <location>
        <begin position="49"/>
        <end position="67"/>
    </location>
</feature>
<dbReference type="PANTHER" id="PTHR11361:SF122">
    <property type="entry name" value="DNA MISMATCH REPAIR PROTEIN MSH3"/>
    <property type="match status" value="1"/>
</dbReference>
<feature type="compositionally biased region" description="Low complexity" evidence="12">
    <location>
        <begin position="76"/>
        <end position="92"/>
    </location>
</feature>
<dbReference type="AlphaFoldDB" id="A0A6B9VGS8"/>
<dbReference type="GO" id="GO:0006312">
    <property type="term" value="P:mitotic recombination"/>
    <property type="evidence" value="ECO:0007669"/>
    <property type="project" value="TreeGrafter"/>
</dbReference>
<dbReference type="Pfam" id="PF01624">
    <property type="entry name" value="MutS_I"/>
    <property type="match status" value="1"/>
</dbReference>
<dbReference type="GO" id="GO:0030983">
    <property type="term" value="F:mismatched DNA binding"/>
    <property type="evidence" value="ECO:0007669"/>
    <property type="project" value="InterPro"/>
</dbReference>
<reference evidence="14 15" key="1">
    <citation type="submission" date="2020-01" db="EMBL/GenBank/DDBJ databases">
        <title>Genome sequence of Arachis hypogaea, cultivar Shitouqi.</title>
        <authorList>
            <person name="Zhuang W."/>
            <person name="Chen H."/>
            <person name="Varshney R."/>
            <person name="Wang D."/>
            <person name="Ming R."/>
        </authorList>
    </citation>
    <scope>NUCLEOTIDE SEQUENCE [LARGE SCALE GENOMIC DNA]</scope>
    <source>
        <tissue evidence="14">Young leaf</tissue>
    </source>
</reference>
<evidence type="ECO:0000256" key="5">
    <source>
        <dbReference type="ARBA" id="ARBA00022763"/>
    </source>
</evidence>
<dbReference type="SUPFAM" id="SSF55271">
    <property type="entry name" value="DNA repair protein MutS, domain I"/>
    <property type="match status" value="1"/>
</dbReference>
<keyword evidence="7" id="KW-0238">DNA-binding</keyword>
<gene>
    <name evidence="14" type="ORF">DS421_19g675590</name>
</gene>
<dbReference type="GO" id="GO:0005524">
    <property type="term" value="F:ATP binding"/>
    <property type="evidence" value="ECO:0007669"/>
    <property type="project" value="UniProtKB-KW"/>
</dbReference>